<gene>
    <name evidence="1" type="ORF">GA0070606_5537</name>
</gene>
<keyword evidence="1" id="KW-0808">Transferase</keyword>
<sequence length="177" mass="19273">MRHVLTAVAASDWGRHLVLRGSVTMAAWVGDAAREPGDLDFVVTPHTITSDSADARALLDEIRTAVRATPGAGLRPDAITESAIWTYERADGRRPVIPFSAPQAPDGHVQVDITVDQALVRQLMRPELGAEADTFTAETVLSRQVDWTNCTDEYPGVTGTAEQWSRRLALALDRAWA</sequence>
<dbReference type="STRING" id="47855.GA0070606_5537"/>
<keyword evidence="2" id="KW-1185">Reference proteome</keyword>
<dbReference type="AlphaFoldDB" id="A0A1C6VWX8"/>
<organism evidence="1 2">
    <name type="scientific">Micromonospora citrea</name>
    <dbReference type="NCBI Taxonomy" id="47855"/>
    <lineage>
        <taxon>Bacteria</taxon>
        <taxon>Bacillati</taxon>
        <taxon>Actinomycetota</taxon>
        <taxon>Actinomycetes</taxon>
        <taxon>Micromonosporales</taxon>
        <taxon>Micromonosporaceae</taxon>
        <taxon>Micromonospora</taxon>
    </lineage>
</organism>
<evidence type="ECO:0000313" key="1">
    <source>
        <dbReference type="EMBL" id="SCL70861.1"/>
    </source>
</evidence>
<dbReference type="GO" id="GO:0016740">
    <property type="term" value="F:transferase activity"/>
    <property type="evidence" value="ECO:0007669"/>
    <property type="project" value="UniProtKB-KW"/>
</dbReference>
<reference evidence="2" key="1">
    <citation type="submission" date="2016-06" db="EMBL/GenBank/DDBJ databases">
        <authorList>
            <person name="Varghese N."/>
            <person name="Submissions Spin"/>
        </authorList>
    </citation>
    <scope>NUCLEOTIDE SEQUENCE [LARGE SCALE GENOMIC DNA]</scope>
    <source>
        <strain evidence="2">DSM 43903</strain>
    </source>
</reference>
<dbReference type="EMBL" id="FMHZ01000002">
    <property type="protein sequence ID" value="SCL70861.1"/>
    <property type="molecule type" value="Genomic_DNA"/>
</dbReference>
<accession>A0A1C6VWX8</accession>
<dbReference type="Proteomes" id="UP000199001">
    <property type="component" value="Unassembled WGS sequence"/>
</dbReference>
<dbReference type="RefSeq" id="WP_245724829.1">
    <property type="nucleotide sequence ID" value="NZ_FMHZ01000002.1"/>
</dbReference>
<proteinExistence type="predicted"/>
<protein>
    <submittedName>
        <fullName evidence="1">Nucleotidyl transferase AbiEii toxin, Type IV TA system</fullName>
    </submittedName>
</protein>
<dbReference type="Pfam" id="PF08843">
    <property type="entry name" value="AbiEii"/>
    <property type="match status" value="1"/>
</dbReference>
<evidence type="ECO:0000313" key="2">
    <source>
        <dbReference type="Proteomes" id="UP000199001"/>
    </source>
</evidence>
<dbReference type="InterPro" id="IPR014942">
    <property type="entry name" value="AbiEii"/>
</dbReference>
<name>A0A1C6VWX8_9ACTN</name>